<sequence>MRRVLELPFALTLGLGLALAPGCGDDASEEEAAQADAAADEGEEQPVEEPAAEPEPEPEGADLPEGIERFEHWSPQHAFINAPVVRGHVVSDTELIVATGDAHVGVSTDGGESWRWTKAGDAVVDVTGYPGGPYVALHEGAISVSSDGLRWSRSPRWTADRLVDVVAASIGLVAIGKAGAWVHFDEQGVGVAAGQLPNNFKAKALTELNGAVLAWAGKSGYGTTNGADWTELELVPPMPDARTHLTSAGTCTLGRVGKAKGVTCSVSGTAFGMDGAFAVENRGVVSLTTDGGASWTTAALPFRGANSIFGDASAYYALGNGGNIAISKDGGATWVDQRWEESANLADGVVAGSDVVIVGSRGALIYSNDGAQSWDFAEAPAGSNFNWVGRLDGEFIASDGRTFLASEHGAEWTVLEEAIELPGKFGACADLDGGQPAEGESCRYAATITSPEGSPNVRALTFTGDTGLAMGDDGLVAVSHDGGASWATAHGLGYGRKGATDFSVRGQTLVATNGARLSTSIDGGATWVEGGLVGRPRINAVHASAIGPRLAVGKGTILVSRTDPSIWLTIEDLPKGDWIAIHEVGGALYAADLRGGLLRSEDGVAWTPLVTGLSAPVVDMAGEGEIVWARTAAPRRGPELLLRSEDGGAHFIVVGATVGYGQLRVVDGAIRHGDLESKDQGKTWRAVEGQLPGEPLEDGSGMTMTRRSRYDSPDFLVLHKAKAGGESERIVISSAHVDGGQIDCDAETGCWLLSRGVVYRPLGR</sequence>
<dbReference type="Gene3D" id="2.130.10.10">
    <property type="entry name" value="YVTN repeat-like/Quinoprotein amine dehydrogenase"/>
    <property type="match status" value="3"/>
</dbReference>
<dbReference type="AlphaFoldDB" id="A6GGE3"/>
<proteinExistence type="predicted"/>
<evidence type="ECO:0008006" key="4">
    <source>
        <dbReference type="Google" id="ProtNLM"/>
    </source>
</evidence>
<dbReference type="InterPro" id="IPR015943">
    <property type="entry name" value="WD40/YVTN_repeat-like_dom_sf"/>
</dbReference>
<keyword evidence="3" id="KW-1185">Reference proteome</keyword>
<dbReference type="SUPFAM" id="SSF110296">
    <property type="entry name" value="Oligoxyloglucan reducing end-specific cellobiohydrolase"/>
    <property type="match status" value="2"/>
</dbReference>
<dbReference type="InterPro" id="IPR036278">
    <property type="entry name" value="Sialidase_sf"/>
</dbReference>
<evidence type="ECO:0000256" key="1">
    <source>
        <dbReference type="SAM" id="MobiDB-lite"/>
    </source>
</evidence>
<dbReference type="SUPFAM" id="SSF50939">
    <property type="entry name" value="Sialidases"/>
    <property type="match status" value="1"/>
</dbReference>
<gene>
    <name evidence="2" type="ORF">PPSIR1_38961</name>
</gene>
<dbReference type="eggNOG" id="COG4447">
    <property type="taxonomic scope" value="Bacteria"/>
</dbReference>
<accession>A6GGE3</accession>
<dbReference type="STRING" id="391625.PPSIR1_38961"/>
<organism evidence="2 3">
    <name type="scientific">Plesiocystis pacifica SIR-1</name>
    <dbReference type="NCBI Taxonomy" id="391625"/>
    <lineage>
        <taxon>Bacteria</taxon>
        <taxon>Pseudomonadati</taxon>
        <taxon>Myxococcota</taxon>
        <taxon>Polyangia</taxon>
        <taxon>Nannocystales</taxon>
        <taxon>Nannocystaceae</taxon>
        <taxon>Plesiocystis</taxon>
    </lineage>
</organism>
<protein>
    <recommendedName>
        <fullName evidence="4">Photosynthesis system II assembly factor Ycf48/Hcf136-like domain-containing protein</fullName>
    </recommendedName>
</protein>
<comment type="caution">
    <text evidence="2">The sequence shown here is derived from an EMBL/GenBank/DDBJ whole genome shotgun (WGS) entry which is preliminary data.</text>
</comment>
<name>A6GGE3_9BACT</name>
<dbReference type="Proteomes" id="UP000005801">
    <property type="component" value="Unassembled WGS sequence"/>
</dbReference>
<feature type="compositionally biased region" description="Acidic residues" evidence="1">
    <location>
        <begin position="26"/>
        <end position="62"/>
    </location>
</feature>
<evidence type="ECO:0000313" key="3">
    <source>
        <dbReference type="Proteomes" id="UP000005801"/>
    </source>
</evidence>
<dbReference type="RefSeq" id="WP_006975783.1">
    <property type="nucleotide sequence ID" value="NZ_ABCS01000105.1"/>
</dbReference>
<feature type="region of interest" description="Disordered" evidence="1">
    <location>
        <begin position="24"/>
        <end position="63"/>
    </location>
</feature>
<reference evidence="2 3" key="1">
    <citation type="submission" date="2007-06" db="EMBL/GenBank/DDBJ databases">
        <authorList>
            <person name="Shimkets L."/>
            <person name="Ferriera S."/>
            <person name="Johnson J."/>
            <person name="Kravitz S."/>
            <person name="Beeson K."/>
            <person name="Sutton G."/>
            <person name="Rogers Y.-H."/>
            <person name="Friedman R."/>
            <person name="Frazier M."/>
            <person name="Venter J.C."/>
        </authorList>
    </citation>
    <scope>NUCLEOTIDE SEQUENCE [LARGE SCALE GENOMIC DNA]</scope>
    <source>
        <strain evidence="2 3">SIR-1</strain>
    </source>
</reference>
<dbReference type="EMBL" id="ABCS01000105">
    <property type="protein sequence ID" value="EDM75064.1"/>
    <property type="molecule type" value="Genomic_DNA"/>
</dbReference>
<dbReference type="OrthoDB" id="8093255at2"/>
<evidence type="ECO:0000313" key="2">
    <source>
        <dbReference type="EMBL" id="EDM75064.1"/>
    </source>
</evidence>